<dbReference type="PANTHER" id="PTHR46523">
    <property type="entry name" value="DCTP PYROPHOSPHATASE 1"/>
    <property type="match status" value="1"/>
</dbReference>
<dbReference type="InterPro" id="IPR025984">
    <property type="entry name" value="DCTPP"/>
</dbReference>
<evidence type="ECO:0000313" key="1">
    <source>
        <dbReference type="EMBL" id="NMN01358.1"/>
    </source>
</evidence>
<sequence>MISDETIAMIRAFVAERGWEPFHTPENLAKSISIEAAELLECYQWAPQMPPLGDDHAKDELADVLMYCIMMADALHADMDGIVRSKLERTARKYPAKAVRDRPDEAIARHWLARGVRPDDVER</sequence>
<dbReference type="Gene3D" id="1.10.287.1080">
    <property type="entry name" value="MazG-like"/>
    <property type="match status" value="1"/>
</dbReference>
<dbReference type="PANTHER" id="PTHR46523:SF1">
    <property type="entry name" value="DCTP PYROPHOSPHATASE 1"/>
    <property type="match status" value="1"/>
</dbReference>
<gene>
    <name evidence="1" type="ORF">G1C96_1949</name>
</gene>
<reference evidence="1 2" key="1">
    <citation type="submission" date="2020-02" db="EMBL/GenBank/DDBJ databases">
        <title>Characterization of phylogenetic diversity of novel bifidobacterial species isolated in Czech ZOOs.</title>
        <authorList>
            <person name="Lugli G.A."/>
            <person name="Vera N.B."/>
            <person name="Ventura M."/>
        </authorList>
    </citation>
    <scope>NUCLEOTIDE SEQUENCE [LARGE SCALE GENOMIC DNA]</scope>
    <source>
        <strain evidence="1 2">DSM 109958</strain>
    </source>
</reference>
<keyword evidence="2" id="KW-1185">Reference proteome</keyword>
<dbReference type="RefSeq" id="WP_169276429.1">
    <property type="nucleotide sequence ID" value="NZ_JAAIIH010000027.1"/>
</dbReference>
<proteinExistence type="predicted"/>
<dbReference type="Proteomes" id="UP000588277">
    <property type="component" value="Unassembled WGS sequence"/>
</dbReference>
<keyword evidence="1" id="KW-0378">Hydrolase</keyword>
<dbReference type="EMBL" id="JAAIIH010000027">
    <property type="protein sequence ID" value="NMN01358.1"/>
    <property type="molecule type" value="Genomic_DNA"/>
</dbReference>
<dbReference type="AlphaFoldDB" id="A0A7Y0I0D3"/>
<name>A0A7Y0I0D3_9BIFI</name>
<accession>A0A7Y0I0D3</accession>
<dbReference type="GO" id="GO:0009143">
    <property type="term" value="P:nucleoside triphosphate catabolic process"/>
    <property type="evidence" value="ECO:0007669"/>
    <property type="project" value="InterPro"/>
</dbReference>
<dbReference type="GO" id="GO:0047429">
    <property type="term" value="F:nucleoside triphosphate diphosphatase activity"/>
    <property type="evidence" value="ECO:0007669"/>
    <property type="project" value="InterPro"/>
</dbReference>
<evidence type="ECO:0000313" key="2">
    <source>
        <dbReference type="Proteomes" id="UP000588277"/>
    </source>
</evidence>
<dbReference type="SUPFAM" id="SSF101386">
    <property type="entry name" value="all-alpha NTP pyrophosphatases"/>
    <property type="match status" value="1"/>
</dbReference>
<comment type="caution">
    <text evidence="1">The sequence shown here is derived from an EMBL/GenBank/DDBJ whole genome shotgun (WGS) entry which is preliminary data.</text>
</comment>
<dbReference type="CDD" id="cd11537">
    <property type="entry name" value="NTP-PPase_RS21-C6_like"/>
    <property type="match status" value="1"/>
</dbReference>
<protein>
    <submittedName>
        <fullName evidence="1">MazG nucleotide pyrophosphohydrolase</fullName>
    </submittedName>
</protein>
<dbReference type="Pfam" id="PF12643">
    <property type="entry name" value="MazG-like"/>
    <property type="match status" value="1"/>
</dbReference>
<organism evidence="1 2">
    <name type="scientific">Bifidobacterium moraviense</name>
    <dbReference type="NCBI Taxonomy" id="2675323"/>
    <lineage>
        <taxon>Bacteria</taxon>
        <taxon>Bacillati</taxon>
        <taxon>Actinomycetota</taxon>
        <taxon>Actinomycetes</taxon>
        <taxon>Bifidobacteriales</taxon>
        <taxon>Bifidobacteriaceae</taxon>
        <taxon>Bifidobacterium</taxon>
    </lineage>
</organism>
<dbReference type="InterPro" id="IPR052555">
    <property type="entry name" value="dCTP_Pyrophosphatase"/>
</dbReference>